<dbReference type="PANTHER" id="PTHR42832:SF3">
    <property type="entry name" value="L-GLUTAMINE--4-(METHYLSULFANYL)-2-OXOBUTANOATE AMINOTRANSFERASE"/>
    <property type="match status" value="1"/>
</dbReference>
<dbReference type="EMBL" id="CAJFCI010000052">
    <property type="protein sequence ID" value="CAD5108277.1"/>
    <property type="molecule type" value="Genomic_DNA"/>
</dbReference>
<dbReference type="EC" id="2.6.1.83" evidence="5"/>
<dbReference type="InterPro" id="IPR015422">
    <property type="entry name" value="PyrdxlP-dep_Trfase_small"/>
</dbReference>
<dbReference type="InterPro" id="IPR015421">
    <property type="entry name" value="PyrdxlP-dep_Trfase_major"/>
</dbReference>
<sequence>MNDALNQLQPYPFEKLRTLLAGAQPPADKAPIALSIGEPKHRSPSFVAEALAANLEKLAVYPTTLGIPELRQSIALWCERRFKVPTGWLDAARHVLPVNGTREALFAFTQTVVNRNDAGLVVSPNPFYQIYEGAALLAGATPHYLPCLAGNGFNPDFDAVPADVWQRTQVLFLCSPGNPTGALVPLEVLKKLIALADEHDFVIAADECYSELYFDERNPPPGLLTACAELGRSDFKRCVVFHSLSKRSNLPGLRSGFVAGDADILKAFLLYRTYHGCAMPVQTQLASIAAWNDEDHVRANRDLYREKFDAVLDILSGVLDVQRPDGGFYLWPKTPVDDQTFTRELFVREHVTVVPGSYLSREVDGVSPGAGRVRMALVAPLAECVEAAQRIRRFTEGL</sequence>
<dbReference type="Gene3D" id="3.40.640.10">
    <property type="entry name" value="Type I PLP-dependent aspartate aminotransferase-like (Major domain)"/>
    <property type="match status" value="1"/>
</dbReference>
<keyword evidence="6" id="KW-1185">Reference proteome</keyword>
<dbReference type="AlphaFoldDB" id="A0A7U7EPI8"/>
<evidence type="ECO:0000259" key="4">
    <source>
        <dbReference type="Pfam" id="PF00155"/>
    </source>
</evidence>
<dbReference type="GO" id="GO:0010285">
    <property type="term" value="F:L,L-diaminopimelate aminotransferase activity"/>
    <property type="evidence" value="ECO:0007669"/>
    <property type="project" value="UniProtKB-EC"/>
</dbReference>
<reference evidence="5 6" key="1">
    <citation type="submission" date="2020-08" db="EMBL/GenBank/DDBJ databases">
        <authorList>
            <person name="Criscuolo A."/>
        </authorList>
    </citation>
    <scope>NUCLEOTIDE SEQUENCE [LARGE SCALE GENOMIC DNA]</scope>
    <source>
        <strain evidence="5">CIP111764</strain>
    </source>
</reference>
<evidence type="ECO:0000256" key="2">
    <source>
        <dbReference type="ARBA" id="ARBA00022576"/>
    </source>
</evidence>
<proteinExistence type="predicted"/>
<dbReference type="NCBIfam" id="TIGR03538">
    <property type="entry name" value="DapC_gpp"/>
    <property type="match status" value="1"/>
</dbReference>
<dbReference type="InterPro" id="IPR050881">
    <property type="entry name" value="LL-DAP_aminotransferase"/>
</dbReference>
<evidence type="ECO:0000313" key="6">
    <source>
        <dbReference type="Proteomes" id="UP000583387"/>
    </source>
</evidence>
<comment type="cofactor">
    <cofactor evidence="1">
        <name>pyridoxal 5'-phosphate</name>
        <dbReference type="ChEBI" id="CHEBI:597326"/>
    </cofactor>
</comment>
<evidence type="ECO:0000256" key="3">
    <source>
        <dbReference type="ARBA" id="ARBA00022679"/>
    </source>
</evidence>
<dbReference type="InterPro" id="IPR004839">
    <property type="entry name" value="Aminotransferase_I/II_large"/>
</dbReference>
<comment type="caution">
    <text evidence="5">The sequence shown here is derived from an EMBL/GenBank/DDBJ whole genome shotgun (WGS) entry which is preliminary data.</text>
</comment>
<dbReference type="PANTHER" id="PTHR42832">
    <property type="entry name" value="AMINO ACID AMINOTRANSFERASE"/>
    <property type="match status" value="1"/>
</dbReference>
<dbReference type="CDD" id="cd00609">
    <property type="entry name" value="AAT_like"/>
    <property type="match status" value="1"/>
</dbReference>
<accession>A0A7U7EPI8</accession>
<dbReference type="GO" id="GO:0009016">
    <property type="term" value="F:succinyldiaminopimelate transaminase activity"/>
    <property type="evidence" value="ECO:0007669"/>
    <property type="project" value="InterPro"/>
</dbReference>
<organism evidence="5 6">
    <name type="scientific">Zestomonas carbonaria</name>
    <dbReference type="NCBI Taxonomy" id="2762745"/>
    <lineage>
        <taxon>Bacteria</taxon>
        <taxon>Pseudomonadati</taxon>
        <taxon>Pseudomonadota</taxon>
        <taxon>Gammaproteobacteria</taxon>
        <taxon>Pseudomonadales</taxon>
        <taxon>Pseudomonadaceae</taxon>
        <taxon>Zestomonas</taxon>
    </lineage>
</organism>
<dbReference type="InterPro" id="IPR015424">
    <property type="entry name" value="PyrdxlP-dep_Trfase"/>
</dbReference>
<dbReference type="InterPro" id="IPR019878">
    <property type="entry name" value="DapC_beta/gammaproteobac"/>
</dbReference>
<evidence type="ECO:0000256" key="1">
    <source>
        <dbReference type="ARBA" id="ARBA00001933"/>
    </source>
</evidence>
<dbReference type="Pfam" id="PF00155">
    <property type="entry name" value="Aminotran_1_2"/>
    <property type="match status" value="1"/>
</dbReference>
<evidence type="ECO:0000313" key="5">
    <source>
        <dbReference type="EMBL" id="CAD5108277.1"/>
    </source>
</evidence>
<feature type="domain" description="Aminotransferase class I/classII large" evidence="4">
    <location>
        <begin position="32"/>
        <end position="390"/>
    </location>
</feature>
<protein>
    <submittedName>
        <fullName evidence="5">LL-diaminopimelate aminotransferase</fullName>
        <ecNumber evidence="5">2.6.1.83</ecNumber>
    </submittedName>
</protein>
<dbReference type="GO" id="GO:0009089">
    <property type="term" value="P:lysine biosynthetic process via diaminopimelate"/>
    <property type="evidence" value="ECO:0007669"/>
    <property type="project" value="InterPro"/>
</dbReference>
<dbReference type="Gene3D" id="3.90.1150.10">
    <property type="entry name" value="Aspartate Aminotransferase, domain 1"/>
    <property type="match status" value="1"/>
</dbReference>
<keyword evidence="2 5" id="KW-0032">Aminotransferase</keyword>
<gene>
    <name evidence="5" type="primary">dapL</name>
    <name evidence="5" type="ORF">PSEWESI4_02562</name>
</gene>
<dbReference type="Proteomes" id="UP000583387">
    <property type="component" value="Unassembled WGS sequence"/>
</dbReference>
<dbReference type="RefSeq" id="WP_187671597.1">
    <property type="nucleotide sequence ID" value="NZ_CAJFCI010000052.1"/>
</dbReference>
<keyword evidence="3 5" id="KW-0808">Transferase</keyword>
<dbReference type="SUPFAM" id="SSF53383">
    <property type="entry name" value="PLP-dependent transferases"/>
    <property type="match status" value="1"/>
</dbReference>
<name>A0A7U7EPI8_9GAMM</name>
<dbReference type="GO" id="GO:0030170">
    <property type="term" value="F:pyridoxal phosphate binding"/>
    <property type="evidence" value="ECO:0007669"/>
    <property type="project" value="InterPro"/>
</dbReference>